<accession>A0A6A4I3N7</accession>
<organism evidence="7 8">
    <name type="scientific">Gymnopus androsaceus JB14</name>
    <dbReference type="NCBI Taxonomy" id="1447944"/>
    <lineage>
        <taxon>Eukaryota</taxon>
        <taxon>Fungi</taxon>
        <taxon>Dikarya</taxon>
        <taxon>Basidiomycota</taxon>
        <taxon>Agaricomycotina</taxon>
        <taxon>Agaricomycetes</taxon>
        <taxon>Agaricomycetidae</taxon>
        <taxon>Agaricales</taxon>
        <taxon>Marasmiineae</taxon>
        <taxon>Omphalotaceae</taxon>
        <taxon>Gymnopus</taxon>
    </lineage>
</organism>
<evidence type="ECO:0000256" key="6">
    <source>
        <dbReference type="SAM" id="Phobius"/>
    </source>
</evidence>
<keyword evidence="4 6" id="KW-0472">Membrane</keyword>
<dbReference type="Proteomes" id="UP000799118">
    <property type="component" value="Unassembled WGS sequence"/>
</dbReference>
<comment type="subcellular location">
    <subcellularLocation>
        <location evidence="1">Membrane</location>
        <topology evidence="1">Multi-pass membrane protein</topology>
    </subcellularLocation>
</comment>
<name>A0A6A4I3N7_9AGAR</name>
<gene>
    <name evidence="7" type="ORF">BT96DRAFT_1016972</name>
</gene>
<sequence>MSDYVPTIDDIRVKMCYICREEESFDEPEDPPRAWTHPCKCTLIAHESCLAFLDRNGSSKTFWPRCVTVPPRSVWRMLTETNIVVGYLGKVVLVAVPITIASVVMAGTYWILTKYGAYAVHEFFGKEVYDTFLTSDMSKYGYLLMVSALLEWPSIYDRSLQSRAVVEWNAKSLYPPSPYTIGFILLPITRILYNKALKRVTDWVLGARIPIVDGEEENALMVVRVRGGGGDANAANENAGQQAANANAQPAPGEPALDEPVAEHNPADQTITIYASPLGRKLAGALLVPMIARHMGNFLLRLACKEGTFARYLRQILAIAPKATPNRWWEPSSLGSRSSGSSVSSIGVGSYRWSLDKNGFGSDVAWKDVLRALWGGSRVWAEFDPVWWRNTLGFGLFVVAKDALNLLHLWLIKRERETRKIKNRDFAGVDISGLDLINRSTS</sequence>
<protein>
    <recommendedName>
        <fullName evidence="9">RING-CH-type domain-containing protein</fullName>
    </recommendedName>
</protein>
<dbReference type="AlphaFoldDB" id="A0A6A4I3N7"/>
<evidence type="ECO:0000256" key="1">
    <source>
        <dbReference type="ARBA" id="ARBA00004141"/>
    </source>
</evidence>
<keyword evidence="2 6" id="KW-0812">Transmembrane</keyword>
<dbReference type="Gene3D" id="3.30.40.10">
    <property type="entry name" value="Zinc/RING finger domain, C3HC4 (zinc finger)"/>
    <property type="match status" value="1"/>
</dbReference>
<proteinExistence type="predicted"/>
<feature type="transmembrane region" description="Helical" evidence="6">
    <location>
        <begin position="87"/>
        <end position="112"/>
    </location>
</feature>
<dbReference type="GO" id="GO:0016020">
    <property type="term" value="C:membrane"/>
    <property type="evidence" value="ECO:0007669"/>
    <property type="project" value="UniProtKB-SubCell"/>
</dbReference>
<feature type="region of interest" description="Disordered" evidence="5">
    <location>
        <begin position="239"/>
        <end position="261"/>
    </location>
</feature>
<evidence type="ECO:0000256" key="2">
    <source>
        <dbReference type="ARBA" id="ARBA00022692"/>
    </source>
</evidence>
<evidence type="ECO:0008006" key="9">
    <source>
        <dbReference type="Google" id="ProtNLM"/>
    </source>
</evidence>
<dbReference type="EMBL" id="ML769425">
    <property type="protein sequence ID" value="KAE9403405.1"/>
    <property type="molecule type" value="Genomic_DNA"/>
</dbReference>
<evidence type="ECO:0000313" key="8">
    <source>
        <dbReference type="Proteomes" id="UP000799118"/>
    </source>
</evidence>
<dbReference type="InterPro" id="IPR013083">
    <property type="entry name" value="Znf_RING/FYVE/PHD"/>
</dbReference>
<evidence type="ECO:0000313" key="7">
    <source>
        <dbReference type="EMBL" id="KAE9403405.1"/>
    </source>
</evidence>
<dbReference type="OrthoDB" id="5817083at2759"/>
<dbReference type="PANTHER" id="PTHR46283">
    <property type="entry name" value="E3 UBIQUITIN-PROTEIN LIGASE MARCH5"/>
    <property type="match status" value="1"/>
</dbReference>
<evidence type="ECO:0000256" key="4">
    <source>
        <dbReference type="ARBA" id="ARBA00023136"/>
    </source>
</evidence>
<keyword evidence="8" id="KW-1185">Reference proteome</keyword>
<evidence type="ECO:0000256" key="3">
    <source>
        <dbReference type="ARBA" id="ARBA00022989"/>
    </source>
</evidence>
<feature type="compositionally biased region" description="Low complexity" evidence="5">
    <location>
        <begin position="239"/>
        <end position="255"/>
    </location>
</feature>
<reference evidence="7" key="1">
    <citation type="journal article" date="2019" name="Environ. Microbiol.">
        <title>Fungal ecological strategies reflected in gene transcription - a case study of two litter decomposers.</title>
        <authorList>
            <person name="Barbi F."/>
            <person name="Kohler A."/>
            <person name="Barry K."/>
            <person name="Baskaran P."/>
            <person name="Daum C."/>
            <person name="Fauchery L."/>
            <person name="Ihrmark K."/>
            <person name="Kuo A."/>
            <person name="LaButti K."/>
            <person name="Lipzen A."/>
            <person name="Morin E."/>
            <person name="Grigoriev I.V."/>
            <person name="Henrissat B."/>
            <person name="Lindahl B."/>
            <person name="Martin F."/>
        </authorList>
    </citation>
    <scope>NUCLEOTIDE SEQUENCE</scope>
    <source>
        <strain evidence="7">JB14</strain>
    </source>
</reference>
<keyword evidence="3 6" id="KW-1133">Transmembrane helix</keyword>
<evidence type="ECO:0000256" key="5">
    <source>
        <dbReference type="SAM" id="MobiDB-lite"/>
    </source>
</evidence>